<evidence type="ECO:0000313" key="2">
    <source>
        <dbReference type="Proteomes" id="UP000593572"/>
    </source>
</evidence>
<evidence type="ECO:0000313" key="1">
    <source>
        <dbReference type="EMBL" id="MBA0573908.1"/>
    </source>
</evidence>
<dbReference type="EMBL" id="JABEZX010000013">
    <property type="protein sequence ID" value="MBA0573908.1"/>
    <property type="molecule type" value="Genomic_DNA"/>
</dbReference>
<organism evidence="1 2">
    <name type="scientific">Gossypium lobatum</name>
    <dbReference type="NCBI Taxonomy" id="34289"/>
    <lineage>
        <taxon>Eukaryota</taxon>
        <taxon>Viridiplantae</taxon>
        <taxon>Streptophyta</taxon>
        <taxon>Embryophyta</taxon>
        <taxon>Tracheophyta</taxon>
        <taxon>Spermatophyta</taxon>
        <taxon>Magnoliopsida</taxon>
        <taxon>eudicotyledons</taxon>
        <taxon>Gunneridae</taxon>
        <taxon>Pentapetalae</taxon>
        <taxon>rosids</taxon>
        <taxon>malvids</taxon>
        <taxon>Malvales</taxon>
        <taxon>Malvaceae</taxon>
        <taxon>Malvoideae</taxon>
        <taxon>Gossypium</taxon>
    </lineage>
</organism>
<sequence length="22" mass="2526">MVYFISRGRIQEVALPWKSSSA</sequence>
<name>A0A7J8NA87_9ROSI</name>
<comment type="caution">
    <text evidence="1">The sequence shown here is derived from an EMBL/GenBank/DDBJ whole genome shotgun (WGS) entry which is preliminary data.</text>
</comment>
<dbReference type="AlphaFoldDB" id="A0A7J8NA87"/>
<accession>A0A7J8NA87</accession>
<reference evidence="1 2" key="1">
    <citation type="journal article" date="2019" name="Genome Biol. Evol.">
        <title>Insights into the evolution of the New World diploid cottons (Gossypium, subgenus Houzingenia) based on genome sequencing.</title>
        <authorList>
            <person name="Grover C.E."/>
            <person name="Arick M.A. 2nd"/>
            <person name="Thrash A."/>
            <person name="Conover J.L."/>
            <person name="Sanders W.S."/>
            <person name="Peterson D.G."/>
            <person name="Frelichowski J.E."/>
            <person name="Scheffler J.A."/>
            <person name="Scheffler B.E."/>
            <person name="Wendel J.F."/>
        </authorList>
    </citation>
    <scope>NUCLEOTIDE SEQUENCE [LARGE SCALE GENOMIC DNA]</scope>
    <source>
        <strain evidence="1">157</strain>
        <tissue evidence="1">Leaf</tissue>
    </source>
</reference>
<proteinExistence type="predicted"/>
<protein>
    <submittedName>
        <fullName evidence="1">Uncharacterized protein</fullName>
    </submittedName>
</protein>
<keyword evidence="2" id="KW-1185">Reference proteome</keyword>
<dbReference type="Proteomes" id="UP000593572">
    <property type="component" value="Unassembled WGS sequence"/>
</dbReference>
<gene>
    <name evidence="1" type="ORF">Golob_001156</name>
</gene>